<dbReference type="PANTHER" id="PTHR44188">
    <property type="entry name" value="GDAP1, ISOFORM A"/>
    <property type="match status" value="1"/>
</dbReference>
<dbReference type="CDD" id="cd00570">
    <property type="entry name" value="GST_N_family"/>
    <property type="match status" value="1"/>
</dbReference>
<reference evidence="4" key="1">
    <citation type="submission" date="2019-12" db="EMBL/GenBank/DDBJ databases">
        <authorList>
            <person name="Cremers G."/>
        </authorList>
    </citation>
    <scope>NUCLEOTIDE SEQUENCE</scope>
    <source>
        <strain evidence="4">Vvax</strain>
    </source>
</reference>
<feature type="domain" description="GST C-terminal" evidence="3">
    <location>
        <begin position="203"/>
        <end position="334"/>
    </location>
</feature>
<gene>
    <name evidence="4" type="primary">linD</name>
    <name evidence="4" type="ORF">VVAX_05734</name>
</gene>
<dbReference type="InterPro" id="IPR036282">
    <property type="entry name" value="Glutathione-S-Trfase_C_sf"/>
</dbReference>
<feature type="domain" description="GST N-terminal" evidence="2">
    <location>
        <begin position="33"/>
        <end position="151"/>
    </location>
</feature>
<name>A0A679JTC4_VARPD</name>
<dbReference type="EMBL" id="LR743508">
    <property type="protein sequence ID" value="CAA2109463.1"/>
    <property type="molecule type" value="Genomic_DNA"/>
</dbReference>
<dbReference type="AlphaFoldDB" id="A0A679JTC4"/>
<organism evidence="4">
    <name type="scientific">Variovorax paradoxus</name>
    <dbReference type="NCBI Taxonomy" id="34073"/>
    <lineage>
        <taxon>Bacteria</taxon>
        <taxon>Pseudomonadati</taxon>
        <taxon>Pseudomonadota</taxon>
        <taxon>Betaproteobacteria</taxon>
        <taxon>Burkholderiales</taxon>
        <taxon>Comamonadaceae</taxon>
        <taxon>Variovorax</taxon>
    </lineage>
</organism>
<evidence type="ECO:0000259" key="2">
    <source>
        <dbReference type="PROSITE" id="PS50404"/>
    </source>
</evidence>
<dbReference type="InterPro" id="IPR036249">
    <property type="entry name" value="Thioredoxin-like_sf"/>
</dbReference>
<proteinExistence type="inferred from homology"/>
<accession>A0A679JTC4</accession>
<dbReference type="Pfam" id="PF13409">
    <property type="entry name" value="GST_N_2"/>
    <property type="match status" value="1"/>
</dbReference>
<dbReference type="Gene3D" id="3.40.30.10">
    <property type="entry name" value="Glutaredoxin"/>
    <property type="match status" value="1"/>
</dbReference>
<dbReference type="Gene3D" id="1.20.1050.10">
    <property type="match status" value="1"/>
</dbReference>
<dbReference type="CDD" id="cd00299">
    <property type="entry name" value="GST_C_family"/>
    <property type="match status" value="1"/>
</dbReference>
<dbReference type="GO" id="GO:0006626">
    <property type="term" value="P:protein targeting to mitochondrion"/>
    <property type="evidence" value="ECO:0007669"/>
    <property type="project" value="TreeGrafter"/>
</dbReference>
<dbReference type="SUPFAM" id="SSF47616">
    <property type="entry name" value="GST C-terminal domain-like"/>
    <property type="match status" value="1"/>
</dbReference>
<evidence type="ECO:0000256" key="1">
    <source>
        <dbReference type="ARBA" id="ARBA00007409"/>
    </source>
</evidence>
<dbReference type="SUPFAM" id="SSF52833">
    <property type="entry name" value="Thioredoxin-like"/>
    <property type="match status" value="1"/>
</dbReference>
<comment type="similarity">
    <text evidence="1">Belongs to the GST superfamily.</text>
</comment>
<dbReference type="EC" id="2.5.1.-" evidence="4"/>
<keyword evidence="4" id="KW-0808">Transferase</keyword>
<evidence type="ECO:0000313" key="4">
    <source>
        <dbReference type="EMBL" id="CAA2109463.1"/>
    </source>
</evidence>
<dbReference type="InterPro" id="IPR010987">
    <property type="entry name" value="Glutathione-S-Trfase_C-like"/>
</dbReference>
<dbReference type="PANTHER" id="PTHR44188:SF1">
    <property type="entry name" value="GDAP1, ISOFORM A"/>
    <property type="match status" value="1"/>
</dbReference>
<dbReference type="PROSITE" id="PS50405">
    <property type="entry name" value="GST_CTER"/>
    <property type="match status" value="1"/>
</dbReference>
<dbReference type="RefSeq" id="WP_339093419.1">
    <property type="nucleotide sequence ID" value="NZ_LR743508.1"/>
</dbReference>
<sequence length="349" mass="38362">MMNTASLMQMAAAARAAVLDPNRITLVGGAASPRFELFHAASSLCSQKVRTVLREKALPYRSNDMRILGSLESDGLVPAEHYSPAYIRLRLVAARDLDVRYVSGYSGRTSVESEGFDPCVVPLLVDHEAGRVVADSQRICSYLDAVSPQPVRLIPDEPGARDEVMRQVGIVDRVPNGALLYGFHPDADLRPEALKASMRTVYHYKVMALERLIADNAADAALVAAYRAKIAKELGGKRVCHDPEFQRAARHRMGQLLMDLERDLSQQGFGCTNGHAFSLADVLWGVNLVRLNYLGLSSLWSELPNVTRYFDALCRRPSLCEESIRASVGSMPHSHYMDAVADCMSEAVA</sequence>
<evidence type="ECO:0000259" key="3">
    <source>
        <dbReference type="PROSITE" id="PS50405"/>
    </source>
</evidence>
<dbReference type="PROSITE" id="PS50404">
    <property type="entry name" value="GST_NTER"/>
    <property type="match status" value="1"/>
</dbReference>
<dbReference type="GO" id="GO:0000266">
    <property type="term" value="P:mitochondrial fission"/>
    <property type="evidence" value="ECO:0007669"/>
    <property type="project" value="TreeGrafter"/>
</dbReference>
<dbReference type="GO" id="GO:0008053">
    <property type="term" value="P:mitochondrial fusion"/>
    <property type="evidence" value="ECO:0007669"/>
    <property type="project" value="TreeGrafter"/>
</dbReference>
<dbReference type="GO" id="GO:0016740">
    <property type="term" value="F:transferase activity"/>
    <property type="evidence" value="ECO:0007669"/>
    <property type="project" value="UniProtKB-KW"/>
</dbReference>
<dbReference type="InterPro" id="IPR004045">
    <property type="entry name" value="Glutathione_S-Trfase_N"/>
</dbReference>
<protein>
    <submittedName>
        <fullName evidence="4">2,5-dichlorohydroquinone reductive dechlorinase</fullName>
        <ecNumber evidence="4">2.5.1.-</ecNumber>
    </submittedName>
</protein>